<dbReference type="PROSITE" id="PS50977">
    <property type="entry name" value="HTH_TETR_2"/>
    <property type="match status" value="1"/>
</dbReference>
<dbReference type="EMBL" id="LOJF01000011">
    <property type="protein sequence ID" value="KUH57823.1"/>
    <property type="molecule type" value="Genomic_DNA"/>
</dbReference>
<dbReference type="InterPro" id="IPR039532">
    <property type="entry name" value="TetR_C_Firmicutes"/>
</dbReference>
<dbReference type="GO" id="GO:0003677">
    <property type="term" value="F:DNA binding"/>
    <property type="evidence" value="ECO:0007669"/>
    <property type="project" value="UniProtKB-UniRule"/>
</dbReference>
<dbReference type="InterPro" id="IPR050624">
    <property type="entry name" value="HTH-type_Tx_Regulator"/>
</dbReference>
<protein>
    <recommendedName>
        <fullName evidence="3">HTH tetR-type domain-containing protein</fullName>
    </recommendedName>
</protein>
<evidence type="ECO:0000313" key="4">
    <source>
        <dbReference type="EMBL" id="KUH57823.1"/>
    </source>
</evidence>
<dbReference type="OrthoDB" id="3181973at2"/>
<dbReference type="SUPFAM" id="SSF46689">
    <property type="entry name" value="Homeodomain-like"/>
    <property type="match status" value="1"/>
</dbReference>
<proteinExistence type="predicted"/>
<dbReference type="RefSeq" id="WP_059055517.1">
    <property type="nucleotide sequence ID" value="NZ_LOJF01000011.1"/>
</dbReference>
<keyword evidence="5" id="KW-1185">Reference proteome</keyword>
<dbReference type="STRING" id="1299998.AUL39_09020"/>
<feature type="domain" description="HTH tetR-type" evidence="3">
    <location>
        <begin position="11"/>
        <end position="71"/>
    </location>
</feature>
<dbReference type="AlphaFoldDB" id="A0A117J4E7"/>
<accession>A0A117J4E7</accession>
<evidence type="ECO:0000256" key="2">
    <source>
        <dbReference type="PROSITE-ProRule" id="PRU00335"/>
    </source>
</evidence>
<dbReference type="Gene3D" id="1.10.357.10">
    <property type="entry name" value="Tetracycline Repressor, domain 2"/>
    <property type="match status" value="1"/>
</dbReference>
<reference evidence="4 5" key="1">
    <citation type="submission" date="2015-12" db="EMBL/GenBank/DDBJ databases">
        <title>Draft Genome Sequence of Olsenella scatoligenes SK9K4T; a Producer of 3-Methylindole- (skatole) and 4-Methylphenol- (p-cresol) Isolated from Pig Feces.</title>
        <authorList>
            <person name="Li X."/>
            <person name="Borg B."/>
            <person name="Canibe N."/>
        </authorList>
    </citation>
    <scope>NUCLEOTIDE SEQUENCE [LARGE SCALE GENOMIC DNA]</scope>
    <source>
        <strain evidence="4 5">SK9K4</strain>
    </source>
</reference>
<organism evidence="4 5">
    <name type="scientific">Tractidigestivibacter scatoligenes</name>
    <name type="common">Olsenella scatoligenes</name>
    <dbReference type="NCBI Taxonomy" id="1299998"/>
    <lineage>
        <taxon>Bacteria</taxon>
        <taxon>Bacillati</taxon>
        <taxon>Actinomycetota</taxon>
        <taxon>Coriobacteriia</taxon>
        <taxon>Coriobacteriales</taxon>
        <taxon>Atopobiaceae</taxon>
        <taxon>Tractidigestivibacter</taxon>
    </lineage>
</organism>
<comment type="caution">
    <text evidence="4">The sequence shown here is derived from an EMBL/GenBank/DDBJ whole genome shotgun (WGS) entry which is preliminary data.</text>
</comment>
<name>A0A117J4E7_TRASO</name>
<sequence>MKRSTARNAKRTVEERIEEAVFGLMETTDIPNIKVADVVRLAGVSRSTFYRHYDSVEDVVKQFEAGLLDTMRTINNTALGVQFNKAELKPTQSMVARMEVLRANRDKIVALNSDHGDPVFQHRATMLMHEYFRIRLQGVGGSELHRDLYLSFVIAGHNNLIQYWLEKRPEIPPAEVAAMLNRMYYSPLFIDEKTALELPEDPFARL</sequence>
<keyword evidence="1 2" id="KW-0238">DNA-binding</keyword>
<evidence type="ECO:0000313" key="5">
    <source>
        <dbReference type="Proteomes" id="UP000054078"/>
    </source>
</evidence>
<dbReference type="Proteomes" id="UP000054078">
    <property type="component" value="Unassembled WGS sequence"/>
</dbReference>
<dbReference type="PANTHER" id="PTHR43479">
    <property type="entry name" value="ACREF/ENVCD OPERON REPRESSOR-RELATED"/>
    <property type="match status" value="1"/>
</dbReference>
<dbReference type="PANTHER" id="PTHR43479:SF11">
    <property type="entry name" value="ACREF_ENVCD OPERON REPRESSOR-RELATED"/>
    <property type="match status" value="1"/>
</dbReference>
<evidence type="ECO:0000259" key="3">
    <source>
        <dbReference type="PROSITE" id="PS50977"/>
    </source>
</evidence>
<evidence type="ECO:0000256" key="1">
    <source>
        <dbReference type="ARBA" id="ARBA00023125"/>
    </source>
</evidence>
<dbReference type="InterPro" id="IPR001647">
    <property type="entry name" value="HTH_TetR"/>
</dbReference>
<dbReference type="InterPro" id="IPR009057">
    <property type="entry name" value="Homeodomain-like_sf"/>
</dbReference>
<gene>
    <name evidence="4" type="ORF">AUL39_09020</name>
</gene>
<feature type="DNA-binding region" description="H-T-H motif" evidence="2">
    <location>
        <begin position="34"/>
        <end position="53"/>
    </location>
</feature>
<dbReference type="Pfam" id="PF14278">
    <property type="entry name" value="TetR_C_8"/>
    <property type="match status" value="1"/>
</dbReference>